<name>A0A023CYH1_9LACO</name>
<keyword evidence="1" id="KW-1133">Transmembrane helix</keyword>
<dbReference type="OrthoDB" id="1655249at2"/>
<accession>A0A023CYH1</accession>
<reference evidence="2 3" key="1">
    <citation type="journal article" date="2015" name="Genome Announc.">
        <title>Expanding the biotechnology potential of lactobacilli through comparative genomics of 213 strains and associated genera.</title>
        <authorList>
            <person name="Sun Z."/>
            <person name="Harris H.M."/>
            <person name="McCann A."/>
            <person name="Guo C."/>
            <person name="Argimon S."/>
            <person name="Zhang W."/>
            <person name="Yang X."/>
            <person name="Jeffery I.B."/>
            <person name="Cooney J.C."/>
            <person name="Kagawa T.F."/>
            <person name="Liu W."/>
            <person name="Song Y."/>
            <person name="Salvetti E."/>
            <person name="Wrobel A."/>
            <person name="Rasinkangas P."/>
            <person name="Parkhill J."/>
            <person name="Rea M.C."/>
            <person name="O'Sullivan O."/>
            <person name="Ritari J."/>
            <person name="Douillard F.P."/>
            <person name="Paul Ross R."/>
            <person name="Yang R."/>
            <person name="Briner A.E."/>
            <person name="Felis G.E."/>
            <person name="de Vos W.M."/>
            <person name="Barrangou R."/>
            <person name="Klaenhammer T.R."/>
            <person name="Caufield P.W."/>
            <person name="Cui Y."/>
            <person name="Zhang H."/>
            <person name="O'Toole P.W."/>
        </authorList>
    </citation>
    <scope>NUCLEOTIDE SEQUENCE [LARGE SCALE GENOMIC DNA]</scope>
    <source>
        <strain evidence="2 3">DSM 21376</strain>
    </source>
</reference>
<feature type="transmembrane region" description="Helical" evidence="1">
    <location>
        <begin position="231"/>
        <end position="252"/>
    </location>
</feature>
<dbReference type="Proteomes" id="UP000050961">
    <property type="component" value="Unassembled WGS sequence"/>
</dbReference>
<proteinExistence type="predicted"/>
<evidence type="ECO:0000256" key="1">
    <source>
        <dbReference type="SAM" id="Phobius"/>
    </source>
</evidence>
<feature type="transmembrane region" description="Helical" evidence="1">
    <location>
        <begin position="127"/>
        <end position="148"/>
    </location>
</feature>
<evidence type="ECO:0000313" key="3">
    <source>
        <dbReference type="Proteomes" id="UP000050961"/>
    </source>
</evidence>
<dbReference type="EMBL" id="AYZF01000002">
    <property type="protein sequence ID" value="KRN07518.1"/>
    <property type="molecule type" value="Genomic_DNA"/>
</dbReference>
<dbReference type="eggNOG" id="COG4858">
    <property type="taxonomic scope" value="Bacteria"/>
</dbReference>
<dbReference type="STRING" id="1423806.FD15_GL000801"/>
<keyword evidence="1" id="KW-0812">Transmembrane</keyword>
<dbReference type="PATRIC" id="fig|1423806.3.peg.813"/>
<evidence type="ECO:0008006" key="4">
    <source>
        <dbReference type="Google" id="ProtNLM"/>
    </source>
</evidence>
<comment type="caution">
    <text evidence="2">The sequence shown here is derived from an EMBL/GenBank/DDBJ whole genome shotgun (WGS) entry which is preliminary data.</text>
</comment>
<feature type="transmembrane region" description="Helical" evidence="1">
    <location>
        <begin position="258"/>
        <end position="277"/>
    </location>
</feature>
<dbReference type="AlphaFoldDB" id="A0A023CYH1"/>
<feature type="transmembrane region" description="Helical" evidence="1">
    <location>
        <begin position="168"/>
        <end position="191"/>
    </location>
</feature>
<dbReference type="Gene3D" id="1.10.1900.10">
    <property type="entry name" value="c-terminal domain of poly(a) binding protein"/>
    <property type="match status" value="1"/>
</dbReference>
<keyword evidence="1" id="KW-0472">Membrane</keyword>
<dbReference type="RefSeq" id="WP_034989111.1">
    <property type="nucleotide sequence ID" value="NZ_AYZF01000002.1"/>
</dbReference>
<feature type="transmembrane region" description="Helical" evidence="1">
    <location>
        <begin position="97"/>
        <end position="115"/>
    </location>
</feature>
<organism evidence="2 3">
    <name type="scientific">Liquorilactobacillus sucicola DSM 21376 = JCM 15457</name>
    <dbReference type="NCBI Taxonomy" id="1423806"/>
    <lineage>
        <taxon>Bacteria</taxon>
        <taxon>Bacillati</taxon>
        <taxon>Bacillota</taxon>
        <taxon>Bacilli</taxon>
        <taxon>Lactobacillales</taxon>
        <taxon>Lactobacillaceae</taxon>
        <taxon>Liquorilactobacillus</taxon>
    </lineage>
</organism>
<keyword evidence="3" id="KW-1185">Reference proteome</keyword>
<feature type="transmembrane region" description="Helical" evidence="1">
    <location>
        <begin position="197"/>
        <end position="219"/>
    </location>
</feature>
<protein>
    <recommendedName>
        <fullName evidence="4">Integral membrane protein</fullName>
    </recommendedName>
</protein>
<evidence type="ECO:0000313" key="2">
    <source>
        <dbReference type="EMBL" id="KRN07518.1"/>
    </source>
</evidence>
<sequence>MNKEDTRTKLLRDETNKLRKQLKEPNAIFFDDLRSYLITSGIFYAEEDVTEQIYNVCLDLIEAQENGQTAKEYFGKDSRKLANSMIKNFKKASLREMINITCIPIGIFWLITFFSDFANPGTLKINILEYFLMAVLSVALTCIVFSLVHKSVYLSEDNIFRKSKTAGFILGTAFFASFVLLFSAISFWTPAFLTIRIIYPYDTILILALAVVFVTWIISSKQIYLYPITPFVVLIAIVGIIQRIPVMVAAIGADNVKYLAIGAAVIGFLANIIWTRIQVKKVAND</sequence>
<gene>
    <name evidence="2" type="ORF">FD15_GL000801</name>
</gene>
<dbReference type="SUPFAM" id="SSF158560">
    <property type="entry name" value="BH3980-like"/>
    <property type="match status" value="1"/>
</dbReference>